<feature type="domain" description="ATPase dynein-related AAA" evidence="1">
    <location>
        <begin position="529"/>
        <end position="668"/>
    </location>
</feature>
<dbReference type="STRING" id="1302685.SAMN05444408_1123"/>
<dbReference type="Gene3D" id="3.40.50.300">
    <property type="entry name" value="P-loop containing nucleotide triphosphate hydrolases"/>
    <property type="match status" value="2"/>
</dbReference>
<dbReference type="InterPro" id="IPR011704">
    <property type="entry name" value="ATPase_dyneun-rel_AAA"/>
</dbReference>
<dbReference type="InterPro" id="IPR027417">
    <property type="entry name" value="P-loop_NTPase"/>
</dbReference>
<dbReference type="EMBL" id="FQVO01000012">
    <property type="protein sequence ID" value="SHF25556.1"/>
    <property type="molecule type" value="Genomic_DNA"/>
</dbReference>
<dbReference type="PANTHER" id="PTHR37291">
    <property type="entry name" value="5-METHYLCYTOSINE-SPECIFIC RESTRICTION ENZYME B"/>
    <property type="match status" value="1"/>
</dbReference>
<dbReference type="GO" id="GO:0005524">
    <property type="term" value="F:ATP binding"/>
    <property type="evidence" value="ECO:0007669"/>
    <property type="project" value="InterPro"/>
</dbReference>
<reference evidence="3" key="1">
    <citation type="submission" date="2016-11" db="EMBL/GenBank/DDBJ databases">
        <authorList>
            <person name="Varghese N."/>
            <person name="Submissions S."/>
        </authorList>
    </citation>
    <scope>NUCLEOTIDE SEQUENCE [LARGE SCALE GENOMIC DNA]</scope>
    <source>
        <strain evidence="3">DSM 26898</strain>
    </source>
</reference>
<dbReference type="Pfam" id="PF07728">
    <property type="entry name" value="AAA_5"/>
    <property type="match status" value="1"/>
</dbReference>
<proteinExistence type="predicted"/>
<dbReference type="GO" id="GO:0016887">
    <property type="term" value="F:ATP hydrolysis activity"/>
    <property type="evidence" value="ECO:0007669"/>
    <property type="project" value="InterPro"/>
</dbReference>
<protein>
    <submittedName>
        <fullName evidence="2">AAA domain (Dynein-related subfamily)</fullName>
    </submittedName>
</protein>
<evidence type="ECO:0000313" key="3">
    <source>
        <dbReference type="Proteomes" id="UP000184236"/>
    </source>
</evidence>
<dbReference type="PANTHER" id="PTHR37291:SF1">
    <property type="entry name" value="TYPE IV METHYL-DIRECTED RESTRICTION ENZYME ECOKMCRB SUBUNIT"/>
    <property type="match status" value="1"/>
</dbReference>
<dbReference type="AlphaFoldDB" id="A0A1M5A6A8"/>
<evidence type="ECO:0000313" key="2">
    <source>
        <dbReference type="EMBL" id="SHF25556.1"/>
    </source>
</evidence>
<keyword evidence="3" id="KW-1185">Reference proteome</keyword>
<dbReference type="Proteomes" id="UP000184236">
    <property type="component" value="Unassembled WGS sequence"/>
</dbReference>
<gene>
    <name evidence="2" type="ORF">SAMN05444408_1123</name>
</gene>
<name>A0A1M5A6A8_9FLAO</name>
<organism evidence="2 3">
    <name type="scientific">Chryseobacterium takakiae</name>
    <dbReference type="NCBI Taxonomy" id="1302685"/>
    <lineage>
        <taxon>Bacteria</taxon>
        <taxon>Pseudomonadati</taxon>
        <taxon>Bacteroidota</taxon>
        <taxon>Flavobacteriia</taxon>
        <taxon>Flavobacteriales</taxon>
        <taxon>Weeksellaceae</taxon>
        <taxon>Chryseobacterium group</taxon>
        <taxon>Chryseobacterium</taxon>
    </lineage>
</organism>
<dbReference type="SUPFAM" id="SSF52540">
    <property type="entry name" value="P-loop containing nucleoside triphosphate hydrolases"/>
    <property type="match status" value="1"/>
</dbReference>
<accession>A0A1M5A6A8</accession>
<dbReference type="InterPro" id="IPR052934">
    <property type="entry name" value="Methyl-DNA_Rec/Restrict_Enz"/>
</dbReference>
<sequence length="778" mass="90518">MDINLQNKISEYLKAERNQAIINSDEFYFQKAKDELQKFLDLEVREEEKQILIANKKKYEELKKLFQDSEEFSDFGKTIFSLVSYCDLKAYKKNELNQYDDKRVLASAFVRMNNWLEQLITYKFEGQLSEGSVKNAIEYLLHPEDHFTMLSENHRSLISENLFKKSYNKSTFKQDFIDFFSGLSIQVKNPVNYTHLLSCLSYDISPEWKESIIGLISPDGTGWQEGAINDLNGADYIILWNHRKPNGTTKTFKLLKDCIDENGSFKIFYTSKNNAIYIAEVIDFATSAQEYNKVDWENNYENITWKLNSFDEYRDGDKSASWVYLVNKFYKIEPIPSSHFKYYFSSGYPSVGSQTPIISMISNIEFKKNQNMKKTIELLQYKKQIILQGPPGTGKTREAKQIAQNILGLNEKELQESKQFKIIQFHPSYTYEDFVRGIVARPNPEGEGIIYEAENKTLGKFAKNALENYKKSQSITSNNSLETDFDRFINFIIEQLDLSGKFNISENVYIFSVEDNRFKYKGDNWSAHANGLNMNFSQLKKIIELNLNSRQEIVKNELLNSLTRQHATYYQNFLDLYKKFISNNPSKIDKEDLKNFVLVIDEINRANLSSVLGELIYALEYRGEKVESMYEVDGSQNLVLPPNLYIIGTMNTADRSVGHIDYAIRRRFAFVDVMPKDLTSEMEGGEFYTDLFSAVKALFTKDEYKTKSDFISQEFEPKDVALGHSYFINKSEEGADMKVRWNYEIKPILLEYVRDGVLKTDALKKINELETTFSLKIE</sequence>
<dbReference type="RefSeq" id="WP_072885563.1">
    <property type="nucleotide sequence ID" value="NZ_FQVO01000012.1"/>
</dbReference>
<evidence type="ECO:0000259" key="1">
    <source>
        <dbReference type="Pfam" id="PF07728"/>
    </source>
</evidence>